<dbReference type="Pfam" id="PF13899">
    <property type="entry name" value="Thioredoxin_7"/>
    <property type="match status" value="1"/>
</dbReference>
<dbReference type="PANTHER" id="PTHR43601">
    <property type="entry name" value="THIOREDOXIN, MITOCHONDRIAL"/>
    <property type="match status" value="1"/>
</dbReference>
<comment type="caution">
    <text evidence="3">The sequence shown here is derived from an EMBL/GenBank/DDBJ whole genome shotgun (WGS) entry which is preliminary data.</text>
</comment>
<feature type="domain" description="Thioredoxin" evidence="2">
    <location>
        <begin position="35"/>
        <end position="164"/>
    </location>
</feature>
<dbReference type="Gene3D" id="3.40.30.10">
    <property type="entry name" value="Glutaredoxin"/>
    <property type="match status" value="1"/>
</dbReference>
<dbReference type="EMBL" id="BAABIQ010000041">
    <property type="protein sequence ID" value="GAA4800595.1"/>
    <property type="molecule type" value="Genomic_DNA"/>
</dbReference>
<sequence>MKRNGVDNPLHKAYFYLNESIKTLIMKISLASTLIYVAMLLSPIRSKAADGVQFFEGSWKALLQLAKEQNKPIFVDVYTDWCAPCKRMDQEVLPLPAVGKAYNESFINYKLNAEKGEGPQLAKQYEVHAYPTYLYLSPTGVLLARVVDYQEPDRFIAYAHEALKKNDQQVLAHMDKQFQEGNRDISFLRDYIVQKKDVGLDNSTAFDAYISAQPGAERNKPANLDFIINNLNKANGAAFNQIIQAYPSTDQVNQKKWAPKLFSLLYDAFGTAMKENQMQKIPLIFKQMKMLQQQLNPKQLDGINRYQLLYAQKIKDVDLTKEVGYAYVAERMNISQDSMDNEDRRRYAELMKPYRNGKRDSTEISAEDKVFLQKIYTNDVSVHLYETSNAFAMVLPANDPALKDALQWAERLVILLPHKPNIIQLRDRIKQKITGKAL</sequence>
<evidence type="ECO:0000259" key="2">
    <source>
        <dbReference type="PROSITE" id="PS51352"/>
    </source>
</evidence>
<reference evidence="4" key="1">
    <citation type="journal article" date="2019" name="Int. J. Syst. Evol. Microbiol.">
        <title>The Global Catalogue of Microorganisms (GCM) 10K type strain sequencing project: providing services to taxonomists for standard genome sequencing and annotation.</title>
        <authorList>
            <consortium name="The Broad Institute Genomics Platform"/>
            <consortium name="The Broad Institute Genome Sequencing Center for Infectious Disease"/>
            <person name="Wu L."/>
            <person name="Ma J."/>
        </authorList>
    </citation>
    <scope>NUCLEOTIDE SEQUENCE [LARGE SCALE GENOMIC DNA]</scope>
    <source>
        <strain evidence="4">JCM 18200</strain>
    </source>
</reference>
<protein>
    <recommendedName>
        <fullName evidence="2">Thioredoxin domain-containing protein</fullName>
    </recommendedName>
</protein>
<proteinExistence type="predicted"/>
<gene>
    <name evidence="3" type="ORF">GCM10023231_31710</name>
</gene>
<name>A0ABP9BV32_9SPHI</name>
<keyword evidence="1" id="KW-0676">Redox-active center</keyword>
<dbReference type="PROSITE" id="PS51352">
    <property type="entry name" value="THIOREDOXIN_2"/>
    <property type="match status" value="1"/>
</dbReference>
<evidence type="ECO:0000313" key="4">
    <source>
        <dbReference type="Proteomes" id="UP001501411"/>
    </source>
</evidence>
<dbReference type="InterPro" id="IPR013766">
    <property type="entry name" value="Thioredoxin_domain"/>
</dbReference>
<dbReference type="InterPro" id="IPR036249">
    <property type="entry name" value="Thioredoxin-like_sf"/>
</dbReference>
<dbReference type="Proteomes" id="UP001501411">
    <property type="component" value="Unassembled WGS sequence"/>
</dbReference>
<dbReference type="PANTHER" id="PTHR43601:SF3">
    <property type="entry name" value="THIOREDOXIN, MITOCHONDRIAL"/>
    <property type="match status" value="1"/>
</dbReference>
<accession>A0ABP9BV32</accession>
<dbReference type="InterPro" id="IPR017937">
    <property type="entry name" value="Thioredoxin_CS"/>
</dbReference>
<dbReference type="SUPFAM" id="SSF52833">
    <property type="entry name" value="Thioredoxin-like"/>
    <property type="match status" value="1"/>
</dbReference>
<dbReference type="PROSITE" id="PS00194">
    <property type="entry name" value="THIOREDOXIN_1"/>
    <property type="match status" value="1"/>
</dbReference>
<organism evidence="3 4">
    <name type="scientific">Olivibacter ginsenosidimutans</name>
    <dbReference type="NCBI Taxonomy" id="1176537"/>
    <lineage>
        <taxon>Bacteria</taxon>
        <taxon>Pseudomonadati</taxon>
        <taxon>Bacteroidota</taxon>
        <taxon>Sphingobacteriia</taxon>
        <taxon>Sphingobacteriales</taxon>
        <taxon>Sphingobacteriaceae</taxon>
        <taxon>Olivibacter</taxon>
    </lineage>
</organism>
<evidence type="ECO:0000313" key="3">
    <source>
        <dbReference type="EMBL" id="GAA4800595.1"/>
    </source>
</evidence>
<keyword evidence="4" id="KW-1185">Reference proteome</keyword>
<evidence type="ECO:0000256" key="1">
    <source>
        <dbReference type="ARBA" id="ARBA00023284"/>
    </source>
</evidence>